<dbReference type="EMBL" id="JAFMOF010000004">
    <property type="protein sequence ID" value="MBO0656305.1"/>
    <property type="molecule type" value="Genomic_DNA"/>
</dbReference>
<dbReference type="RefSeq" id="WP_207248385.1">
    <property type="nucleotide sequence ID" value="NZ_JAFMOF010000004.1"/>
</dbReference>
<dbReference type="PANTHER" id="PTHR42877">
    <property type="entry name" value="L-ORNITHINE N(5)-MONOOXYGENASE-RELATED"/>
    <property type="match status" value="1"/>
</dbReference>
<dbReference type="Gene3D" id="3.50.50.60">
    <property type="entry name" value="FAD/NAD(P)-binding domain"/>
    <property type="match status" value="2"/>
</dbReference>
<dbReference type="AlphaFoldDB" id="A0A939FUJ4"/>
<keyword evidence="2" id="KW-1185">Reference proteome</keyword>
<dbReference type="SUPFAM" id="SSF51905">
    <property type="entry name" value="FAD/NAD(P)-binding domain"/>
    <property type="match status" value="1"/>
</dbReference>
<reference evidence="1" key="1">
    <citation type="submission" date="2021-03" db="EMBL/GenBank/DDBJ databases">
        <title>Streptomyces strains.</title>
        <authorList>
            <person name="Lund M.B."/>
            <person name="Toerring T."/>
        </authorList>
    </citation>
    <scope>NUCLEOTIDE SEQUENCE</scope>
    <source>
        <strain evidence="1">JCM 4242</strain>
    </source>
</reference>
<protein>
    <submittedName>
        <fullName evidence="1">NAD(P)/FAD-dependent oxidoreductase</fullName>
    </submittedName>
</protein>
<dbReference type="Pfam" id="PF13738">
    <property type="entry name" value="Pyr_redox_3"/>
    <property type="match status" value="1"/>
</dbReference>
<evidence type="ECO:0000313" key="1">
    <source>
        <dbReference type="EMBL" id="MBO0656305.1"/>
    </source>
</evidence>
<dbReference type="PANTHER" id="PTHR42877:SF4">
    <property type="entry name" value="FAD_NAD(P)-BINDING DOMAIN-CONTAINING PROTEIN-RELATED"/>
    <property type="match status" value="1"/>
</dbReference>
<proteinExistence type="predicted"/>
<evidence type="ECO:0000313" key="2">
    <source>
        <dbReference type="Proteomes" id="UP000664781"/>
    </source>
</evidence>
<accession>A0A939FUJ4</accession>
<dbReference type="InterPro" id="IPR051209">
    <property type="entry name" value="FAD-bind_Monooxygenase_sf"/>
</dbReference>
<dbReference type="Proteomes" id="UP000664781">
    <property type="component" value="Unassembled WGS sequence"/>
</dbReference>
<organism evidence="1 2">
    <name type="scientific">Streptomyces triculaminicus</name>
    <dbReference type="NCBI Taxonomy" id="2816232"/>
    <lineage>
        <taxon>Bacteria</taxon>
        <taxon>Bacillati</taxon>
        <taxon>Actinomycetota</taxon>
        <taxon>Actinomycetes</taxon>
        <taxon>Kitasatosporales</taxon>
        <taxon>Streptomycetaceae</taxon>
        <taxon>Streptomyces</taxon>
    </lineage>
</organism>
<comment type="caution">
    <text evidence="1">The sequence shown here is derived from an EMBL/GenBank/DDBJ whole genome shotgun (WGS) entry which is preliminary data.</text>
</comment>
<sequence length="488" mass="54702">MRTDYKIVIIGAGMAGLAMAARLKLSGETSFVVLEKADSIGGTWRDNTYPGAACDVQSHLYWFSFGEQPDWSRVYATQPEILHNIELFAEHHHLHEDIRFGTEVTTASWREEDRTWVVRTGTGSEITAEVLVTAWGQLNQPSYGEMEGRETFTGLSVHTARWPEDLDLTGKRVACVGSGASAVQLVPAIAGQTEHLTVFQRSPNYLLPRMDRALGDEERQDLLNDPAGYTSLRDSLYHERDRWADGLSLDSNPVRDEFQQISLNHLEQQVPDPELRERLRPTYEFGCKRVLITDDYYPALLRDNVDLVDTAVERIEPEGVRTADGRLHEVDVIAYATGFKSLLVAGGVEIAGRGGRSLRDAWQQGPEAYLGTTVSGFPNMFMLYGPNTNLGHHSILFMVESQIDYAVRAIEALAEHSAAAFDVRPEVMAEHNDRLQEQLTRTAFAGSCTSWYKTPMGKIVNNWPGSIEDYRQATKDFTVADYEILRTP</sequence>
<dbReference type="InterPro" id="IPR036188">
    <property type="entry name" value="FAD/NAD-bd_sf"/>
</dbReference>
<gene>
    <name evidence="1" type="ORF">J1792_27095</name>
</gene>
<name>A0A939FUJ4_9ACTN</name>